<dbReference type="CDD" id="cd01651">
    <property type="entry name" value="RT_G2_intron"/>
    <property type="match status" value="1"/>
</dbReference>
<dbReference type="SUPFAM" id="SSF56672">
    <property type="entry name" value="DNA/RNA polymerases"/>
    <property type="match status" value="1"/>
</dbReference>
<feature type="domain" description="Reverse transcriptase" evidence="1">
    <location>
        <begin position="74"/>
        <end position="366"/>
    </location>
</feature>
<geneLocation type="chloroplast" evidence="2"/>
<keyword evidence="2" id="KW-0548">Nucleotidyltransferase</keyword>
<dbReference type="PROSITE" id="PS50878">
    <property type="entry name" value="RT_POL"/>
    <property type="match status" value="1"/>
</dbReference>
<keyword evidence="2" id="KW-0808">Transferase</keyword>
<keyword evidence="2" id="KW-0540">Nuclease</keyword>
<keyword evidence="2" id="KW-0934">Plastid</keyword>
<sequence>MDMNFSTFVSRLSKIRELNASKPDFVNRDLYKLLYKESSLLAGYEKIKSNKGATTPAIGKASLDKFSIRRLTTLSKVLANESWSPSPARRIYIPKPGKVEKRPLGIQGPEEKIVQSTMTLLLEAIYEPIYSPFSFGFRPNKGVHNALKIIDNNYDGMTYAIEGDIKGMYDNVNHHMLVSLLCKKIDDDRFIRLVWKFLRAGYMDERKYVSPTLGTPQGSIVSPILANIYLHEFDLFMTRKSQDVIKRNPKIRTPAYKILDNKMRRIKYNLLKPLPEQQKKDLLRDLRLTKIESLRVRMYCDPSDRVVYTRYADDFIVGIAGSLEFAEKFKEEIRVFLGTLSLTLYFEKTKVTDLRKDYAFFLGHRISIDTRVKISQVRPKGQHPHLKRVTGRLVSITAPIERMVSRLHTKGFCNSKGKPTHKVIWATQEDNQIISLFNVTFRGIFGFYSGVHKRYALSRINYILKYSCALTLAYKHRISLAKVFNKYGSKLSVSYGKDGKEVISLFRSDLTERKWQLGKKLPDPFRHIAVKLAKTKIYENCCICGARSAEMHHVRHLKDSKPGFTTRIMGLINRKQIPVCLECHDAIHAGRYDGIRLREFVYPEVAKR</sequence>
<dbReference type="GO" id="GO:0004519">
    <property type="term" value="F:endonuclease activity"/>
    <property type="evidence" value="ECO:0007669"/>
    <property type="project" value="UniProtKB-KW"/>
</dbReference>
<protein>
    <submittedName>
        <fullName evidence="2">Putative reverse transcriptase, intron maturase and HNH endonuclease</fullName>
    </submittedName>
</protein>
<reference evidence="2" key="1">
    <citation type="journal article" date="2015" name="BMC Evol. Biol.">
        <title>Chloroplast phylogenomic analysis of chlorophyte green algae identifies a novel lineage sister to the Sphaeropleales (Chlorophyceae).</title>
        <authorList>
            <person name="Lemieux C."/>
            <person name="Vincent A.T."/>
            <person name="Labarre A."/>
            <person name="Otis C."/>
            <person name="Turmel M."/>
        </authorList>
    </citation>
    <scope>NUCLEOTIDE SEQUENCE</scope>
</reference>
<dbReference type="Pfam" id="PF01348">
    <property type="entry name" value="Intron_maturas2"/>
    <property type="match status" value="1"/>
</dbReference>
<dbReference type="PANTHER" id="PTHR33642:SF4">
    <property type="entry name" value="COX1_OXI3 INTRON 1 PROTEIN-RELATED"/>
    <property type="match status" value="1"/>
</dbReference>
<dbReference type="GO" id="GO:0003964">
    <property type="term" value="F:RNA-directed DNA polymerase activity"/>
    <property type="evidence" value="ECO:0007669"/>
    <property type="project" value="UniProtKB-KW"/>
</dbReference>
<dbReference type="Pfam" id="PF00078">
    <property type="entry name" value="RVT_1"/>
    <property type="match status" value="1"/>
</dbReference>
<dbReference type="GO" id="GO:0090615">
    <property type="term" value="P:mitochondrial mRNA processing"/>
    <property type="evidence" value="ECO:0007669"/>
    <property type="project" value="TreeGrafter"/>
</dbReference>
<evidence type="ECO:0000259" key="1">
    <source>
        <dbReference type="PROSITE" id="PS50878"/>
    </source>
</evidence>
<proteinExistence type="predicted"/>
<evidence type="ECO:0000313" key="2">
    <source>
        <dbReference type="EMBL" id="ALO63003.1"/>
    </source>
</evidence>
<name>A0A0S2LNM8_JENMI</name>
<dbReference type="RefSeq" id="YP_009184874.1">
    <property type="nucleotide sequence ID" value="NC_028582.1"/>
</dbReference>
<accession>A0A0S2LNM8</accession>
<keyword evidence="2" id="KW-0695">RNA-directed DNA polymerase</keyword>
<dbReference type="GO" id="GO:0006315">
    <property type="term" value="P:homing of group II introns"/>
    <property type="evidence" value="ECO:0007669"/>
    <property type="project" value="TreeGrafter"/>
</dbReference>
<dbReference type="EMBL" id="KT625414">
    <property type="protein sequence ID" value="ALO63003.1"/>
    <property type="molecule type" value="Genomic_DNA"/>
</dbReference>
<keyword evidence="2" id="KW-0255">Endonuclease</keyword>
<dbReference type="PANTHER" id="PTHR33642">
    <property type="entry name" value="COX1/OXI3 INTRON 1 PROTEIN-RELATED"/>
    <property type="match status" value="1"/>
</dbReference>
<dbReference type="GeneID" id="26378661"/>
<gene>
    <name evidence="2" type="primary">orf608</name>
</gene>
<keyword evidence="2" id="KW-0378">Hydrolase</keyword>
<dbReference type="GO" id="GO:0005739">
    <property type="term" value="C:mitochondrion"/>
    <property type="evidence" value="ECO:0007669"/>
    <property type="project" value="TreeGrafter"/>
</dbReference>
<dbReference type="InterPro" id="IPR024937">
    <property type="entry name" value="Domain_X"/>
</dbReference>
<keyword evidence="2" id="KW-0150">Chloroplast</keyword>
<dbReference type="AlphaFoldDB" id="A0A0S2LNM8"/>
<dbReference type="InterPro" id="IPR000477">
    <property type="entry name" value="RT_dom"/>
</dbReference>
<organism evidence="2">
    <name type="scientific">Jenufa minuta</name>
    <name type="common">Green alga</name>
    <dbReference type="NCBI Taxonomy" id="993092"/>
    <lineage>
        <taxon>Eukaryota</taxon>
        <taxon>Viridiplantae</taxon>
        <taxon>Chlorophyta</taxon>
        <taxon>core chlorophytes</taxon>
        <taxon>Chlorophyceae</taxon>
        <taxon>Jenufa</taxon>
    </lineage>
</organism>
<dbReference type="InterPro" id="IPR043502">
    <property type="entry name" value="DNA/RNA_pol_sf"/>
</dbReference>